<dbReference type="EMBL" id="BMRG01000011">
    <property type="protein sequence ID" value="GGP70596.1"/>
    <property type="molecule type" value="Genomic_DNA"/>
</dbReference>
<gene>
    <name evidence="1" type="ORF">GCM10010185_49610</name>
</gene>
<dbReference type="AlphaFoldDB" id="A0A918AQS6"/>
<reference evidence="1" key="1">
    <citation type="journal article" date="2014" name="Int. J. Syst. Evol. Microbiol.">
        <title>Complete genome sequence of Corynebacterium casei LMG S-19264T (=DSM 44701T), isolated from a smear-ripened cheese.</title>
        <authorList>
            <consortium name="US DOE Joint Genome Institute (JGI-PGF)"/>
            <person name="Walter F."/>
            <person name="Albersmeier A."/>
            <person name="Kalinowski J."/>
            <person name="Ruckert C."/>
        </authorList>
    </citation>
    <scope>NUCLEOTIDE SEQUENCE</scope>
    <source>
        <strain evidence="1">JCM 3313</strain>
    </source>
</reference>
<dbReference type="Proteomes" id="UP000639606">
    <property type="component" value="Unassembled WGS sequence"/>
</dbReference>
<organism evidence="1 2">
    <name type="scientific">Saccharothrix coeruleofusca</name>
    <dbReference type="NCBI Taxonomy" id="33919"/>
    <lineage>
        <taxon>Bacteria</taxon>
        <taxon>Bacillati</taxon>
        <taxon>Actinomycetota</taxon>
        <taxon>Actinomycetes</taxon>
        <taxon>Pseudonocardiales</taxon>
        <taxon>Pseudonocardiaceae</taxon>
        <taxon>Saccharothrix</taxon>
    </lineage>
</organism>
<comment type="caution">
    <text evidence="1">The sequence shown here is derived from an EMBL/GenBank/DDBJ whole genome shotgun (WGS) entry which is preliminary data.</text>
</comment>
<keyword evidence="2" id="KW-1185">Reference proteome</keyword>
<reference evidence="1" key="2">
    <citation type="submission" date="2020-09" db="EMBL/GenBank/DDBJ databases">
        <authorList>
            <person name="Sun Q."/>
            <person name="Ohkuma M."/>
        </authorList>
    </citation>
    <scope>NUCLEOTIDE SEQUENCE</scope>
    <source>
        <strain evidence="1">JCM 3313</strain>
    </source>
</reference>
<proteinExistence type="predicted"/>
<sequence length="62" mass="7040">MRSWKISGVYATWVMTVELLPPDLDEDDPPPEPCPEPNFDALAGHFRTLVEMAEALKRLELT</sequence>
<name>A0A918AQS6_9PSEU</name>
<protein>
    <submittedName>
        <fullName evidence="1">Uncharacterized protein</fullName>
    </submittedName>
</protein>
<evidence type="ECO:0000313" key="2">
    <source>
        <dbReference type="Proteomes" id="UP000639606"/>
    </source>
</evidence>
<dbReference type="RefSeq" id="WP_189225701.1">
    <property type="nucleotide sequence ID" value="NZ_BMRG01000011.1"/>
</dbReference>
<accession>A0A918AQS6</accession>
<evidence type="ECO:0000313" key="1">
    <source>
        <dbReference type="EMBL" id="GGP70596.1"/>
    </source>
</evidence>